<evidence type="ECO:0000313" key="1">
    <source>
        <dbReference type="EMBL" id="SES99737.1"/>
    </source>
</evidence>
<keyword evidence="2" id="KW-1185">Reference proteome</keyword>
<dbReference type="AlphaFoldDB" id="A0A1I0B0Y7"/>
<dbReference type="Proteomes" id="UP000243819">
    <property type="component" value="Unassembled WGS sequence"/>
</dbReference>
<sequence>MDLICPVCNGLKEIYLQCPICHGEMEEGGSLQQFFDPYSPYLSQEIMSLEGMSDKVCVHLIFCSNCGIDKRISVNKIKW</sequence>
<dbReference type="STRING" id="1120990.SAMN03080614_102920"/>
<reference evidence="2" key="1">
    <citation type="submission" date="2016-10" db="EMBL/GenBank/DDBJ databases">
        <authorList>
            <person name="Varghese N."/>
            <person name="Submissions S."/>
        </authorList>
    </citation>
    <scope>NUCLEOTIDE SEQUENCE [LARGE SCALE GENOMIC DNA]</scope>
    <source>
        <strain evidence="2">DSM 13577</strain>
    </source>
</reference>
<evidence type="ECO:0000313" key="2">
    <source>
        <dbReference type="Proteomes" id="UP000243819"/>
    </source>
</evidence>
<dbReference type="OrthoDB" id="1683552at2"/>
<accession>A0A1I0B0Y7</accession>
<organism evidence="1 2">
    <name type="scientific">Anaerobranca gottschalkii DSM 13577</name>
    <dbReference type="NCBI Taxonomy" id="1120990"/>
    <lineage>
        <taxon>Bacteria</taxon>
        <taxon>Bacillati</taxon>
        <taxon>Bacillota</taxon>
        <taxon>Clostridia</taxon>
        <taxon>Eubacteriales</taxon>
        <taxon>Proteinivoracaceae</taxon>
        <taxon>Anaerobranca</taxon>
    </lineage>
</organism>
<gene>
    <name evidence="1" type="ORF">SAMN03080614_102920</name>
</gene>
<name>A0A1I0B0Y7_9FIRM</name>
<dbReference type="EMBL" id="FOIF01000029">
    <property type="protein sequence ID" value="SES99737.1"/>
    <property type="molecule type" value="Genomic_DNA"/>
</dbReference>
<dbReference type="RefSeq" id="WP_091350920.1">
    <property type="nucleotide sequence ID" value="NZ_FOIF01000029.1"/>
</dbReference>
<protein>
    <submittedName>
        <fullName evidence="1">Uncharacterized protein</fullName>
    </submittedName>
</protein>
<proteinExistence type="predicted"/>